<dbReference type="AlphaFoldDB" id="A0A3R7MNJ5"/>
<proteinExistence type="predicted"/>
<evidence type="ECO:0000256" key="1">
    <source>
        <dbReference type="SAM" id="MobiDB-lite"/>
    </source>
</evidence>
<gene>
    <name evidence="2" type="ORF">Tco025E_07083</name>
</gene>
<protein>
    <submittedName>
        <fullName evidence="2">Uncharacterized protein</fullName>
    </submittedName>
</protein>
<feature type="compositionally biased region" description="Polar residues" evidence="1">
    <location>
        <begin position="52"/>
        <end position="74"/>
    </location>
</feature>
<feature type="region of interest" description="Disordered" evidence="1">
    <location>
        <begin position="47"/>
        <end position="128"/>
    </location>
</feature>
<feature type="region of interest" description="Disordered" evidence="1">
    <location>
        <begin position="256"/>
        <end position="282"/>
    </location>
</feature>
<dbReference type="Proteomes" id="UP000284403">
    <property type="component" value="Unassembled WGS sequence"/>
</dbReference>
<evidence type="ECO:0000313" key="2">
    <source>
        <dbReference type="EMBL" id="RNF08781.1"/>
    </source>
</evidence>
<dbReference type="GeneID" id="40320694"/>
<comment type="caution">
    <text evidence="2">The sequence shown here is derived from an EMBL/GenBank/DDBJ whole genome shotgun (WGS) entry which is preliminary data.</text>
</comment>
<dbReference type="RefSeq" id="XP_029225915.1">
    <property type="nucleotide sequence ID" value="XM_029373950.1"/>
</dbReference>
<name>A0A3R7MNJ5_9TRYP</name>
<accession>A0A3R7MNJ5</accession>
<evidence type="ECO:0000313" key="3">
    <source>
        <dbReference type="Proteomes" id="UP000284403"/>
    </source>
</evidence>
<dbReference type="OrthoDB" id="247741at2759"/>
<sequence>MEGQDSGAASLEESAKNFYSSGQYNEIVSGCWAASARRQCLPSLMRVESAGSKRSNSPQHLSSLTASTEQQQQPLPWLHASGVPVPLLDVGVDGGEEVPSAWKRDFVPPTQGGEPKQPHEPLPPSPELPEKVKISLSKRWTPYINGAVRRYKVPAKFRGRLEVAEKTGGSPFRYLEEVARQHAEEQAGKRPCYDVFAPQLTPPTQFVLRVPDADPRRLLDEVYPSAKALANAETSMELRQRKVLFDATLGAVKPYALGESRDRQGRHQGRRKQRPGEVPLSMPLSALSHDPMVVFVEAMRYQRPGLGVYSFDVY</sequence>
<dbReference type="EMBL" id="MKKU01000527">
    <property type="protein sequence ID" value="RNF08781.1"/>
    <property type="molecule type" value="Genomic_DNA"/>
</dbReference>
<keyword evidence="3" id="KW-1185">Reference proteome</keyword>
<reference evidence="2 3" key="1">
    <citation type="journal article" date="2018" name="BMC Genomics">
        <title>Genomic comparison of Trypanosoma conorhini and Trypanosoma rangeli to Trypanosoma cruzi strains of high and low virulence.</title>
        <authorList>
            <person name="Bradwell K.R."/>
            <person name="Koparde V.N."/>
            <person name="Matveyev A.V."/>
            <person name="Serrano M.G."/>
            <person name="Alves J.M."/>
            <person name="Parikh H."/>
            <person name="Huang B."/>
            <person name="Lee V."/>
            <person name="Espinosa-Alvarez O."/>
            <person name="Ortiz P.A."/>
            <person name="Costa-Martins A.G."/>
            <person name="Teixeira M.M."/>
            <person name="Buck G.A."/>
        </authorList>
    </citation>
    <scope>NUCLEOTIDE SEQUENCE [LARGE SCALE GENOMIC DNA]</scope>
    <source>
        <strain evidence="2 3">025E</strain>
    </source>
</reference>
<organism evidence="2 3">
    <name type="scientific">Trypanosoma conorhini</name>
    <dbReference type="NCBI Taxonomy" id="83891"/>
    <lineage>
        <taxon>Eukaryota</taxon>
        <taxon>Discoba</taxon>
        <taxon>Euglenozoa</taxon>
        <taxon>Kinetoplastea</taxon>
        <taxon>Metakinetoplastina</taxon>
        <taxon>Trypanosomatida</taxon>
        <taxon>Trypanosomatidae</taxon>
        <taxon>Trypanosoma</taxon>
    </lineage>
</organism>